<dbReference type="Gene3D" id="1.10.490.50">
    <property type="entry name" value="Antibiotic binding domain of TipA-like multidrug resistance regulators"/>
    <property type="match status" value="1"/>
</dbReference>
<dbReference type="AlphaFoldDB" id="A0A4R6PRB5"/>
<dbReference type="Pfam" id="PF07739">
    <property type="entry name" value="TipAS"/>
    <property type="match status" value="1"/>
</dbReference>
<sequence>MVVVTTSPHTVGATARLLGVTTRTLHHWDAIGLVCPSERSPGGYRLYSAAEVARAHRVLVYRELGVPLDDIAGLLDARTADALSTLREQRAELEARIHRLRGMADAVDRLIEARESGILLPAEDQVAIFGDGWEPAWVEQARDRWGETPQWAQYAERVADRTPEDWRKISDDLSALHTDLAAALRHGVTPGSPEAATLAERHRDSLAVYFDCTHAMHVCLARTYRTDPGYTGFYDSLAPGLTRWLCAVIDANARANGIDPATATWS</sequence>
<dbReference type="RefSeq" id="WP_067493598.1">
    <property type="nucleotide sequence ID" value="NZ_SNXK01000001.1"/>
</dbReference>
<evidence type="ECO:0000313" key="7">
    <source>
        <dbReference type="Proteomes" id="UP000295087"/>
    </source>
</evidence>
<accession>A0A4R6PRB5</accession>
<keyword evidence="7" id="KW-1185">Reference proteome</keyword>
<keyword evidence="3" id="KW-0010">Activator</keyword>
<proteinExistence type="predicted"/>
<dbReference type="PANTHER" id="PTHR30204">
    <property type="entry name" value="REDOX-CYCLING DRUG-SENSING TRANSCRIPTIONAL ACTIVATOR SOXR"/>
    <property type="match status" value="1"/>
</dbReference>
<evidence type="ECO:0000256" key="2">
    <source>
        <dbReference type="ARBA" id="ARBA00023125"/>
    </source>
</evidence>
<name>A0A4R6PRB5_NOCIG</name>
<keyword evidence="2 6" id="KW-0238">DNA-binding</keyword>
<evidence type="ECO:0000256" key="1">
    <source>
        <dbReference type="ARBA" id="ARBA00023015"/>
    </source>
</evidence>
<organism evidence="6 7">
    <name type="scientific">Nocardia ignorata</name>
    <dbReference type="NCBI Taxonomy" id="145285"/>
    <lineage>
        <taxon>Bacteria</taxon>
        <taxon>Bacillati</taxon>
        <taxon>Actinomycetota</taxon>
        <taxon>Actinomycetes</taxon>
        <taxon>Mycobacteriales</taxon>
        <taxon>Nocardiaceae</taxon>
        <taxon>Nocardia</taxon>
    </lineage>
</organism>
<evidence type="ECO:0000256" key="3">
    <source>
        <dbReference type="ARBA" id="ARBA00023159"/>
    </source>
</evidence>
<dbReference type="PROSITE" id="PS50937">
    <property type="entry name" value="HTH_MERR_2"/>
    <property type="match status" value="1"/>
</dbReference>
<reference evidence="6 7" key="1">
    <citation type="submission" date="2019-03" db="EMBL/GenBank/DDBJ databases">
        <title>Genomic Encyclopedia of Type Strains, Phase IV (KMG-IV): sequencing the most valuable type-strain genomes for metagenomic binning, comparative biology and taxonomic classification.</title>
        <authorList>
            <person name="Goeker M."/>
        </authorList>
    </citation>
    <scope>NUCLEOTIDE SEQUENCE [LARGE SCALE GENOMIC DNA]</scope>
    <source>
        <strain evidence="6 7">DSM 44496</strain>
    </source>
</reference>
<keyword evidence="1" id="KW-0805">Transcription regulation</keyword>
<dbReference type="InterPro" id="IPR012925">
    <property type="entry name" value="TipAS_dom"/>
</dbReference>
<evidence type="ECO:0000313" key="6">
    <source>
        <dbReference type="EMBL" id="TDP41341.1"/>
    </source>
</evidence>
<dbReference type="GO" id="GO:0003700">
    <property type="term" value="F:DNA-binding transcription factor activity"/>
    <property type="evidence" value="ECO:0007669"/>
    <property type="project" value="InterPro"/>
</dbReference>
<comment type="caution">
    <text evidence="6">The sequence shown here is derived from an EMBL/GenBank/DDBJ whole genome shotgun (WGS) entry which is preliminary data.</text>
</comment>
<dbReference type="InterPro" id="IPR047057">
    <property type="entry name" value="MerR_fam"/>
</dbReference>
<dbReference type="CDD" id="cd01106">
    <property type="entry name" value="HTH_TipAL-Mta"/>
    <property type="match status" value="1"/>
</dbReference>
<dbReference type="Pfam" id="PF13411">
    <property type="entry name" value="MerR_1"/>
    <property type="match status" value="1"/>
</dbReference>
<feature type="domain" description="HTH merR-type" evidence="5">
    <location>
        <begin position="8"/>
        <end position="77"/>
    </location>
</feature>
<dbReference type="Gene3D" id="1.10.1660.10">
    <property type="match status" value="1"/>
</dbReference>
<dbReference type="SMART" id="SM00422">
    <property type="entry name" value="HTH_MERR"/>
    <property type="match status" value="1"/>
</dbReference>
<dbReference type="Proteomes" id="UP000295087">
    <property type="component" value="Unassembled WGS sequence"/>
</dbReference>
<dbReference type="InterPro" id="IPR009061">
    <property type="entry name" value="DNA-bd_dom_put_sf"/>
</dbReference>
<dbReference type="InterPro" id="IPR036244">
    <property type="entry name" value="TipA-like_antibiotic-bd"/>
</dbReference>
<evidence type="ECO:0000256" key="4">
    <source>
        <dbReference type="ARBA" id="ARBA00023163"/>
    </source>
</evidence>
<dbReference type="GO" id="GO:0003677">
    <property type="term" value="F:DNA binding"/>
    <property type="evidence" value="ECO:0007669"/>
    <property type="project" value="UniProtKB-KW"/>
</dbReference>
<protein>
    <submittedName>
        <fullName evidence="6">DNA-binding transcriptional MerR regulator</fullName>
    </submittedName>
</protein>
<evidence type="ECO:0000259" key="5">
    <source>
        <dbReference type="PROSITE" id="PS50937"/>
    </source>
</evidence>
<dbReference type="SUPFAM" id="SSF89082">
    <property type="entry name" value="Antibiotic binding domain of TipA-like multidrug resistance regulators"/>
    <property type="match status" value="1"/>
</dbReference>
<keyword evidence="4" id="KW-0804">Transcription</keyword>
<gene>
    <name evidence="6" type="ORF">DFR75_101440</name>
</gene>
<dbReference type="PANTHER" id="PTHR30204:SF90">
    <property type="entry name" value="HTH-TYPE TRANSCRIPTIONAL ACTIVATOR MTA"/>
    <property type="match status" value="1"/>
</dbReference>
<dbReference type="SUPFAM" id="SSF46955">
    <property type="entry name" value="Putative DNA-binding domain"/>
    <property type="match status" value="1"/>
</dbReference>
<dbReference type="EMBL" id="SNXK01000001">
    <property type="protein sequence ID" value="TDP41341.1"/>
    <property type="molecule type" value="Genomic_DNA"/>
</dbReference>
<dbReference type="InterPro" id="IPR000551">
    <property type="entry name" value="MerR-type_HTH_dom"/>
</dbReference>